<evidence type="ECO:0000256" key="1">
    <source>
        <dbReference type="SAM" id="MobiDB-lite"/>
    </source>
</evidence>
<organism evidence="2 3">
    <name type="scientific">Laetiporus sulphureus 93-53</name>
    <dbReference type="NCBI Taxonomy" id="1314785"/>
    <lineage>
        <taxon>Eukaryota</taxon>
        <taxon>Fungi</taxon>
        <taxon>Dikarya</taxon>
        <taxon>Basidiomycota</taxon>
        <taxon>Agaricomycotina</taxon>
        <taxon>Agaricomycetes</taxon>
        <taxon>Polyporales</taxon>
        <taxon>Laetiporus</taxon>
    </lineage>
</organism>
<feature type="region of interest" description="Disordered" evidence="1">
    <location>
        <begin position="148"/>
        <end position="172"/>
    </location>
</feature>
<dbReference type="Proteomes" id="UP000076871">
    <property type="component" value="Unassembled WGS sequence"/>
</dbReference>
<name>A0A165CPX5_9APHY</name>
<proteinExistence type="predicted"/>
<dbReference type="OrthoDB" id="2588098at2759"/>
<evidence type="ECO:0000313" key="2">
    <source>
        <dbReference type="EMBL" id="KZT03205.1"/>
    </source>
</evidence>
<sequence>MGQYWMIINLDKREATSHLGKLGECLFDGIPESLVPYFAIPLPLSALDIKKEFSGVNSGPSANSALGSLDLAPEILYLIFDEIDDLRGAISLSLTNKTLSDIGQARVYELACKTTAPWAGDRVICAGDYMRWHDLPVGMLSESELYEYRSQDEDEGDGDSNEEYDSYTNNPRNFHDVRWREAPSRHSEPDVLNISSIHDAYFHYNVSSFEREEFSRRQKPQYSIDLSKDETHGWVLCSISKREYVRASVVAALTGSSAKMPRGIGGRGGFGLGHVLMSQICWSSDDSISMRYKGDLHRGRWAGDRLSITTMDRLDNHEAWKDTSEEVVKKITKIWDADCQGWRSQVNCNDTPK</sequence>
<dbReference type="STRING" id="1314785.A0A165CPX5"/>
<dbReference type="GeneID" id="63830084"/>
<keyword evidence="3" id="KW-1185">Reference proteome</keyword>
<evidence type="ECO:0000313" key="3">
    <source>
        <dbReference type="Proteomes" id="UP000076871"/>
    </source>
</evidence>
<dbReference type="InParanoid" id="A0A165CPX5"/>
<gene>
    <name evidence="2" type="ORF">LAESUDRAFT_762185</name>
</gene>
<dbReference type="EMBL" id="KV427646">
    <property type="protein sequence ID" value="KZT03205.1"/>
    <property type="molecule type" value="Genomic_DNA"/>
</dbReference>
<accession>A0A165CPX5</accession>
<dbReference type="AlphaFoldDB" id="A0A165CPX5"/>
<dbReference type="RefSeq" id="XP_040760945.1">
    <property type="nucleotide sequence ID" value="XM_040913056.1"/>
</dbReference>
<feature type="compositionally biased region" description="Acidic residues" evidence="1">
    <location>
        <begin position="152"/>
        <end position="165"/>
    </location>
</feature>
<reference evidence="2 3" key="1">
    <citation type="journal article" date="2016" name="Mol. Biol. Evol.">
        <title>Comparative Genomics of Early-Diverging Mushroom-Forming Fungi Provides Insights into the Origins of Lignocellulose Decay Capabilities.</title>
        <authorList>
            <person name="Nagy L.G."/>
            <person name="Riley R."/>
            <person name="Tritt A."/>
            <person name="Adam C."/>
            <person name="Daum C."/>
            <person name="Floudas D."/>
            <person name="Sun H."/>
            <person name="Yadav J.S."/>
            <person name="Pangilinan J."/>
            <person name="Larsson K.H."/>
            <person name="Matsuura K."/>
            <person name="Barry K."/>
            <person name="Labutti K."/>
            <person name="Kuo R."/>
            <person name="Ohm R.A."/>
            <person name="Bhattacharya S.S."/>
            <person name="Shirouzu T."/>
            <person name="Yoshinaga Y."/>
            <person name="Martin F.M."/>
            <person name="Grigoriev I.V."/>
            <person name="Hibbett D.S."/>
        </authorList>
    </citation>
    <scope>NUCLEOTIDE SEQUENCE [LARGE SCALE GENOMIC DNA]</scope>
    <source>
        <strain evidence="2 3">93-53</strain>
    </source>
</reference>
<protein>
    <submittedName>
        <fullName evidence="2">Uncharacterized protein</fullName>
    </submittedName>
</protein>